<reference evidence="5" key="2">
    <citation type="submission" date="2022-03" db="EMBL/GenBank/DDBJ databases">
        <title>Draft title - Genomic analysis of global carrot germplasm unveils the trajectory of domestication and the origin of high carotenoid orange carrot.</title>
        <authorList>
            <person name="Iorizzo M."/>
            <person name="Ellison S."/>
            <person name="Senalik D."/>
            <person name="Macko-Podgorni A."/>
            <person name="Grzebelus D."/>
            <person name="Bostan H."/>
            <person name="Rolling W."/>
            <person name="Curaba J."/>
            <person name="Simon P."/>
        </authorList>
    </citation>
    <scope>NUCLEOTIDE SEQUENCE</scope>
    <source>
        <tissue evidence="5">Leaf</tissue>
    </source>
</reference>
<dbReference type="Pfam" id="PF01535">
    <property type="entry name" value="PPR"/>
    <property type="match status" value="4"/>
</dbReference>
<dbReference type="Pfam" id="PF13041">
    <property type="entry name" value="PPR_2"/>
    <property type="match status" value="2"/>
</dbReference>
<evidence type="ECO:0000256" key="1">
    <source>
        <dbReference type="ARBA" id="ARBA00006643"/>
    </source>
</evidence>
<dbReference type="GO" id="GO:0008270">
    <property type="term" value="F:zinc ion binding"/>
    <property type="evidence" value="ECO:0007669"/>
    <property type="project" value="InterPro"/>
</dbReference>
<evidence type="ECO:0000313" key="6">
    <source>
        <dbReference type="Proteomes" id="UP000077755"/>
    </source>
</evidence>
<dbReference type="Pfam" id="PF14432">
    <property type="entry name" value="DYW_deaminase"/>
    <property type="match status" value="1"/>
</dbReference>
<dbReference type="InterPro" id="IPR032867">
    <property type="entry name" value="DYW_dom"/>
</dbReference>
<dbReference type="PANTHER" id="PTHR47926">
    <property type="entry name" value="PENTATRICOPEPTIDE REPEAT-CONTAINING PROTEIN"/>
    <property type="match status" value="1"/>
</dbReference>
<dbReference type="AlphaFoldDB" id="A0AAF0W4U4"/>
<dbReference type="InterPro" id="IPR011990">
    <property type="entry name" value="TPR-like_helical_dom_sf"/>
</dbReference>
<reference evidence="5" key="1">
    <citation type="journal article" date="2016" name="Nat. Genet.">
        <title>A high-quality carrot genome assembly provides new insights into carotenoid accumulation and asterid genome evolution.</title>
        <authorList>
            <person name="Iorizzo M."/>
            <person name="Ellison S."/>
            <person name="Senalik D."/>
            <person name="Zeng P."/>
            <person name="Satapoomin P."/>
            <person name="Huang J."/>
            <person name="Bowman M."/>
            <person name="Iovene M."/>
            <person name="Sanseverino W."/>
            <person name="Cavagnaro P."/>
            <person name="Yildiz M."/>
            <person name="Macko-Podgorni A."/>
            <person name="Moranska E."/>
            <person name="Grzebelus E."/>
            <person name="Grzebelus D."/>
            <person name="Ashrafi H."/>
            <person name="Zheng Z."/>
            <person name="Cheng S."/>
            <person name="Spooner D."/>
            <person name="Van Deynze A."/>
            <person name="Simon P."/>
        </authorList>
    </citation>
    <scope>NUCLEOTIDE SEQUENCE</scope>
    <source>
        <tissue evidence="5">Leaf</tissue>
    </source>
</reference>
<dbReference type="InterPro" id="IPR046849">
    <property type="entry name" value="E2_motif"/>
</dbReference>
<dbReference type="FunFam" id="1.25.40.10:FF:000366">
    <property type="entry name" value="Pentatricopeptide (PPR) repeat-containing protein"/>
    <property type="match status" value="1"/>
</dbReference>
<dbReference type="FunFam" id="1.25.40.10:FF:000031">
    <property type="entry name" value="Pentatricopeptide repeat-containing protein mitochondrial"/>
    <property type="match status" value="1"/>
</dbReference>
<evidence type="ECO:0000313" key="5">
    <source>
        <dbReference type="EMBL" id="WOG83134.1"/>
    </source>
</evidence>
<dbReference type="PANTHER" id="PTHR47926:SF344">
    <property type="entry name" value="OS07G0636900 PROTEIN"/>
    <property type="match status" value="1"/>
</dbReference>
<dbReference type="FunFam" id="1.25.40.10:FF:000470">
    <property type="entry name" value="Pentatricopeptide repeat-containing protein At5g66520"/>
    <property type="match status" value="1"/>
</dbReference>
<keyword evidence="2" id="KW-0677">Repeat</keyword>
<feature type="domain" description="DYW" evidence="4">
    <location>
        <begin position="553"/>
        <end position="645"/>
    </location>
</feature>
<comment type="similarity">
    <text evidence="1">Belongs to the PPR family. PCMP-H subfamily.</text>
</comment>
<evidence type="ECO:0000256" key="3">
    <source>
        <dbReference type="PROSITE-ProRule" id="PRU00708"/>
    </source>
</evidence>
<dbReference type="GO" id="GO:0003723">
    <property type="term" value="F:RNA binding"/>
    <property type="evidence" value="ECO:0007669"/>
    <property type="project" value="InterPro"/>
</dbReference>
<dbReference type="EMBL" id="CP093343">
    <property type="protein sequence ID" value="WOG83134.1"/>
    <property type="molecule type" value="Genomic_DNA"/>
</dbReference>
<dbReference type="NCBIfam" id="TIGR00756">
    <property type="entry name" value="PPR"/>
    <property type="match status" value="5"/>
</dbReference>
<dbReference type="InterPro" id="IPR002885">
    <property type="entry name" value="PPR_rpt"/>
</dbReference>
<dbReference type="Gene3D" id="1.25.40.10">
    <property type="entry name" value="Tetratricopeptide repeat domain"/>
    <property type="match status" value="3"/>
</dbReference>
<dbReference type="InterPro" id="IPR046960">
    <property type="entry name" value="PPR_At4g14850-like_plant"/>
</dbReference>
<dbReference type="GO" id="GO:0009451">
    <property type="term" value="P:RNA modification"/>
    <property type="evidence" value="ECO:0007669"/>
    <property type="project" value="InterPro"/>
</dbReference>
<proteinExistence type="inferred from homology"/>
<evidence type="ECO:0000259" key="4">
    <source>
        <dbReference type="Pfam" id="PF14432"/>
    </source>
</evidence>
<dbReference type="Proteomes" id="UP000077755">
    <property type="component" value="Chromosome 1"/>
</dbReference>
<dbReference type="SUPFAM" id="SSF48452">
    <property type="entry name" value="TPR-like"/>
    <property type="match status" value="1"/>
</dbReference>
<dbReference type="Pfam" id="PF20430">
    <property type="entry name" value="Eplus_motif"/>
    <property type="match status" value="1"/>
</dbReference>
<evidence type="ECO:0000256" key="2">
    <source>
        <dbReference type="ARBA" id="ARBA00022737"/>
    </source>
</evidence>
<accession>A0AAF0W4U4</accession>
<organism evidence="5 6">
    <name type="scientific">Daucus carota subsp. sativus</name>
    <name type="common">Carrot</name>
    <dbReference type="NCBI Taxonomy" id="79200"/>
    <lineage>
        <taxon>Eukaryota</taxon>
        <taxon>Viridiplantae</taxon>
        <taxon>Streptophyta</taxon>
        <taxon>Embryophyta</taxon>
        <taxon>Tracheophyta</taxon>
        <taxon>Spermatophyta</taxon>
        <taxon>Magnoliopsida</taxon>
        <taxon>eudicotyledons</taxon>
        <taxon>Gunneridae</taxon>
        <taxon>Pentapetalae</taxon>
        <taxon>asterids</taxon>
        <taxon>campanulids</taxon>
        <taxon>Apiales</taxon>
        <taxon>Apiaceae</taxon>
        <taxon>Apioideae</taxon>
        <taxon>Scandiceae</taxon>
        <taxon>Daucinae</taxon>
        <taxon>Daucus</taxon>
        <taxon>Daucus sect. Daucus</taxon>
    </lineage>
</organism>
<dbReference type="InterPro" id="IPR046848">
    <property type="entry name" value="E_motif"/>
</dbReference>
<protein>
    <recommendedName>
        <fullName evidence="4">DYW domain-containing protein</fullName>
    </recommendedName>
</protein>
<keyword evidence="6" id="KW-1185">Reference proteome</keyword>
<name>A0AAF0W4U4_DAUCS</name>
<dbReference type="Pfam" id="PF20431">
    <property type="entry name" value="E_motif"/>
    <property type="match status" value="1"/>
</dbReference>
<feature type="repeat" description="PPR" evidence="3">
    <location>
        <begin position="338"/>
        <end position="372"/>
    </location>
</feature>
<sequence>MRPTYKTIKHNVMSLIQHSTNLNHLLQIHALILKIALDINVVVLTKLLGKILTPIADDISYARNLFDTIPQPDTFMFNTMIRGYLKSNNPEESLSLFTRMCRFDGICIDSFSLSVVLQSCGRLVDSENGESLHAYCLKHGFGSDLFVQTALIEMYGRFGLVDVSRKVFDEIKDPDCISCNVMLGEYVRVREMGLAEEFFDKISDRDLVSWNTMIHGYASIGDVESAQDLFDTSTRKDFVSWSFMFPTCAKSRCSSNALKLFHEMQLSNVVPDQITMVSVLCACGDIGALGMGKMIHEYIKRSCIEIGIRLGTSLVDMYAKCGDIDNAVSCFKQMSKKDVFAWSAMIMGLANHGYGEAALDLFSKMISEGTKPNDITFIGVLTACSHIGLFDKGWTYFNAMSNIYCIPPKIEHYGNMVDILGRSGRLQEARELIRSMPFEPDAVIWRALLGACKIYRNVELAEEAIIKLVALEPNVDRNFVLLSNIYSQAKQWDKVVNVRRIMKNNKIQRIPGSSSIEIGNEVHEFISGDESHLQSVEIYKMLSEIMNRLKEAGYVPLTTSVLQDINDKEKETLLVRHSEKLAIAFGILNTAPGVSIRIVKNLRVCDDCHSAIKIISIVYNRKIIIRDRNRFHHFVAGTCSCKDYW</sequence>
<feature type="repeat" description="PPR" evidence="3">
    <location>
        <begin position="206"/>
        <end position="240"/>
    </location>
</feature>
<feature type="repeat" description="PPR" evidence="3">
    <location>
        <begin position="73"/>
        <end position="103"/>
    </location>
</feature>
<dbReference type="PROSITE" id="PS51375">
    <property type="entry name" value="PPR"/>
    <property type="match status" value="3"/>
</dbReference>
<gene>
    <name evidence="5" type="ORF">DCAR_0102308</name>
</gene>